<accession>A0A7W7CAT1</accession>
<dbReference type="PANTHER" id="PTHR35525:SF3">
    <property type="entry name" value="BLL6575 PROTEIN"/>
    <property type="match status" value="1"/>
</dbReference>
<dbReference type="SUPFAM" id="SSF160904">
    <property type="entry name" value="Jann2411-like"/>
    <property type="match status" value="1"/>
</dbReference>
<comment type="caution">
    <text evidence="3">The sequence shown here is derived from an EMBL/GenBank/DDBJ whole genome shotgun (WGS) entry which is preliminary data.</text>
</comment>
<evidence type="ECO:0000259" key="2">
    <source>
        <dbReference type="Pfam" id="PF11706"/>
    </source>
</evidence>
<dbReference type="InterPro" id="IPR010852">
    <property type="entry name" value="ABATE"/>
</dbReference>
<feature type="region of interest" description="Disordered" evidence="1">
    <location>
        <begin position="90"/>
        <end position="109"/>
    </location>
</feature>
<reference evidence="3 4" key="1">
    <citation type="submission" date="2020-08" db="EMBL/GenBank/DDBJ databases">
        <title>Sequencing the genomes of 1000 actinobacteria strains.</title>
        <authorList>
            <person name="Klenk H.-P."/>
        </authorList>
    </citation>
    <scope>NUCLEOTIDE SEQUENCE [LARGE SCALE GENOMIC DNA]</scope>
    <source>
        <strain evidence="3 4">DSM 44230</strain>
    </source>
</reference>
<feature type="compositionally biased region" description="Low complexity" evidence="1">
    <location>
        <begin position="94"/>
        <end position="109"/>
    </location>
</feature>
<feature type="domain" description="Zinc finger CGNR" evidence="2">
    <location>
        <begin position="132"/>
        <end position="171"/>
    </location>
</feature>
<evidence type="ECO:0000256" key="1">
    <source>
        <dbReference type="SAM" id="MobiDB-lite"/>
    </source>
</evidence>
<evidence type="ECO:0000313" key="4">
    <source>
        <dbReference type="Proteomes" id="UP000533598"/>
    </source>
</evidence>
<dbReference type="InterPro" id="IPR021005">
    <property type="entry name" value="Znf_CGNR"/>
</dbReference>
<sequence>MNTIWADRTGVHDTLATLDSLRGWLSAVHDDATAQRITENDIPHFHALRAALRRLAAHRTEDPRARATASPLTPAQAVAAVNRAITQSPTSPQLTLTGHTLGSTTTSKGSTTARTLATIATQAIPVLTTAPLQACLAPACVVYFSKDHPRREWCSTTCGNRARAARHYNRHKPTP</sequence>
<organism evidence="3 4">
    <name type="scientific">Crossiella cryophila</name>
    <dbReference type="NCBI Taxonomy" id="43355"/>
    <lineage>
        <taxon>Bacteria</taxon>
        <taxon>Bacillati</taxon>
        <taxon>Actinomycetota</taxon>
        <taxon>Actinomycetes</taxon>
        <taxon>Pseudonocardiales</taxon>
        <taxon>Pseudonocardiaceae</taxon>
        <taxon>Crossiella</taxon>
    </lineage>
</organism>
<dbReference type="Proteomes" id="UP000533598">
    <property type="component" value="Unassembled WGS sequence"/>
</dbReference>
<dbReference type="PANTHER" id="PTHR35525">
    <property type="entry name" value="BLL6575 PROTEIN"/>
    <property type="match status" value="1"/>
</dbReference>
<dbReference type="Gene3D" id="1.10.3300.10">
    <property type="entry name" value="Jann2411-like domain"/>
    <property type="match status" value="1"/>
</dbReference>
<dbReference type="Pfam" id="PF07336">
    <property type="entry name" value="ABATE"/>
    <property type="match status" value="1"/>
</dbReference>
<keyword evidence="4" id="KW-1185">Reference proteome</keyword>
<gene>
    <name evidence="3" type="ORF">HNR67_003845</name>
</gene>
<dbReference type="EMBL" id="JACHMH010000001">
    <property type="protein sequence ID" value="MBB4677727.1"/>
    <property type="molecule type" value="Genomic_DNA"/>
</dbReference>
<proteinExistence type="predicted"/>
<dbReference type="Pfam" id="PF11706">
    <property type="entry name" value="zf-CGNR"/>
    <property type="match status" value="1"/>
</dbReference>
<evidence type="ECO:0000313" key="3">
    <source>
        <dbReference type="EMBL" id="MBB4677727.1"/>
    </source>
</evidence>
<name>A0A7W7CAT1_9PSEU</name>
<dbReference type="InterPro" id="IPR023286">
    <property type="entry name" value="ABATE_dom_sf"/>
</dbReference>
<protein>
    <submittedName>
        <fullName evidence="3">Putative RNA-binding Zn ribbon-like protein</fullName>
    </submittedName>
</protein>
<dbReference type="AlphaFoldDB" id="A0A7W7CAT1"/>